<gene>
    <name evidence="1" type="ORF">BCR34DRAFT_606267</name>
</gene>
<sequence>MDDENLPKPVDDAIPNPSQLVNNTVEGYSPGLVFVLGPPGAGKGTICQRLKAEYDFEHISRGNETRAIKTMDRDALIKTYDFTEIELKAVENLVIAGVRGGGVPPEIIVRILRKRVFVNTDDRLKVIEVVEEQSEEGAEKDVSESVGYVEKGGGVEGDSGLERFFACVEQQLRHFGSQ</sequence>
<evidence type="ECO:0000313" key="2">
    <source>
        <dbReference type="Proteomes" id="UP000193144"/>
    </source>
</evidence>
<dbReference type="Gene3D" id="3.40.50.300">
    <property type="entry name" value="P-loop containing nucleotide triphosphate hydrolases"/>
    <property type="match status" value="1"/>
</dbReference>
<dbReference type="Proteomes" id="UP000193144">
    <property type="component" value="Unassembled WGS sequence"/>
</dbReference>
<reference evidence="1 2" key="1">
    <citation type="submission" date="2016-07" db="EMBL/GenBank/DDBJ databases">
        <title>Pervasive Adenine N6-methylation of Active Genes in Fungi.</title>
        <authorList>
            <consortium name="DOE Joint Genome Institute"/>
            <person name="Mondo S.J."/>
            <person name="Dannebaum R.O."/>
            <person name="Kuo R.C."/>
            <person name="Labutti K."/>
            <person name="Haridas S."/>
            <person name="Kuo A."/>
            <person name="Salamov A."/>
            <person name="Ahrendt S.R."/>
            <person name="Lipzen A."/>
            <person name="Sullivan W."/>
            <person name="Andreopoulos W.B."/>
            <person name="Clum A."/>
            <person name="Lindquist E."/>
            <person name="Daum C."/>
            <person name="Ramamoorthy G.K."/>
            <person name="Gryganskyi A."/>
            <person name="Culley D."/>
            <person name="Magnuson J.K."/>
            <person name="James T.Y."/>
            <person name="O'Malley M.A."/>
            <person name="Stajich J.E."/>
            <person name="Spatafora J.W."/>
            <person name="Visel A."/>
            <person name="Grigoriev I.V."/>
        </authorList>
    </citation>
    <scope>NUCLEOTIDE SEQUENCE [LARGE SCALE GENOMIC DNA]</scope>
    <source>
        <strain evidence="1 2">CBS 115471</strain>
    </source>
</reference>
<proteinExistence type="predicted"/>
<dbReference type="Pfam" id="PF13207">
    <property type="entry name" value="AAA_17"/>
    <property type="match status" value="1"/>
</dbReference>
<dbReference type="SUPFAM" id="SSF52540">
    <property type="entry name" value="P-loop containing nucleoside triphosphate hydrolases"/>
    <property type="match status" value="1"/>
</dbReference>
<dbReference type="OrthoDB" id="442176at2759"/>
<protein>
    <recommendedName>
        <fullName evidence="3">P-loop containing nucleoside triphosphate hydrolase protein</fullName>
    </recommendedName>
</protein>
<evidence type="ECO:0000313" key="1">
    <source>
        <dbReference type="EMBL" id="ORY00366.1"/>
    </source>
</evidence>
<dbReference type="AlphaFoldDB" id="A0A1Y1YQX9"/>
<name>A0A1Y1YQX9_9PLEO</name>
<organism evidence="1 2">
    <name type="scientific">Clohesyomyces aquaticus</name>
    <dbReference type="NCBI Taxonomy" id="1231657"/>
    <lineage>
        <taxon>Eukaryota</taxon>
        <taxon>Fungi</taxon>
        <taxon>Dikarya</taxon>
        <taxon>Ascomycota</taxon>
        <taxon>Pezizomycotina</taxon>
        <taxon>Dothideomycetes</taxon>
        <taxon>Pleosporomycetidae</taxon>
        <taxon>Pleosporales</taxon>
        <taxon>Lindgomycetaceae</taxon>
        <taxon>Clohesyomyces</taxon>
    </lineage>
</organism>
<dbReference type="InterPro" id="IPR027417">
    <property type="entry name" value="P-loop_NTPase"/>
</dbReference>
<accession>A0A1Y1YQX9</accession>
<evidence type="ECO:0008006" key="3">
    <source>
        <dbReference type="Google" id="ProtNLM"/>
    </source>
</evidence>
<keyword evidence="2" id="KW-1185">Reference proteome</keyword>
<comment type="caution">
    <text evidence="1">The sequence shown here is derived from an EMBL/GenBank/DDBJ whole genome shotgun (WGS) entry which is preliminary data.</text>
</comment>
<dbReference type="EMBL" id="MCFA01000184">
    <property type="protein sequence ID" value="ORY00366.1"/>
    <property type="molecule type" value="Genomic_DNA"/>
</dbReference>